<dbReference type="PIRSF" id="PIRSF006517">
    <property type="entry name" value="DPol_mt_plasmid"/>
    <property type="match status" value="1"/>
</dbReference>
<dbReference type="Gene3D" id="3.90.1600.10">
    <property type="entry name" value="Palm domain of DNA polymerase"/>
    <property type="match status" value="2"/>
</dbReference>
<dbReference type="InterPro" id="IPR004868">
    <property type="entry name" value="DNA-dir_DNA_pol_B_mt/vir"/>
</dbReference>
<dbReference type="Gene3D" id="3.30.420.10">
    <property type="entry name" value="Ribonuclease H-like superfamily/Ribonuclease H"/>
    <property type="match status" value="1"/>
</dbReference>
<dbReference type="EMBL" id="MW874121">
    <property type="protein sequence ID" value="QWO71372.1"/>
    <property type="molecule type" value="Genomic_DNA"/>
</dbReference>
<evidence type="ECO:0000256" key="1">
    <source>
        <dbReference type="ARBA" id="ARBA00004173"/>
    </source>
</evidence>
<keyword evidence="7 10" id="KW-0238">DNA-binding</keyword>
<gene>
    <name evidence="12" type="primary">dpo</name>
</gene>
<dbReference type="GO" id="GO:0000166">
    <property type="term" value="F:nucleotide binding"/>
    <property type="evidence" value="ECO:0007669"/>
    <property type="project" value="InterPro"/>
</dbReference>
<dbReference type="AlphaFoldDB" id="A0A8F1ACB0"/>
<dbReference type="GO" id="GO:0003887">
    <property type="term" value="F:DNA-directed DNA polymerase activity"/>
    <property type="evidence" value="ECO:0007669"/>
    <property type="project" value="UniProtKB-KW"/>
</dbReference>
<evidence type="ECO:0000256" key="9">
    <source>
        <dbReference type="ARBA" id="ARBA00049244"/>
    </source>
</evidence>
<organism evidence="12">
    <name type="scientific">Trametes versicolor</name>
    <name type="common">White-rot fungus</name>
    <name type="synonym">Coriolus versicolor</name>
    <dbReference type="NCBI Taxonomy" id="5325"/>
    <lineage>
        <taxon>Eukaryota</taxon>
        <taxon>Fungi</taxon>
        <taxon>Dikarya</taxon>
        <taxon>Basidiomycota</taxon>
        <taxon>Agaricomycotina</taxon>
        <taxon>Agaricomycetes</taxon>
        <taxon>Polyporales</taxon>
        <taxon>Polyporaceae</taxon>
        <taxon>Trametes</taxon>
    </lineage>
</organism>
<protein>
    <recommendedName>
        <fullName evidence="10">DNA polymerase</fullName>
        <ecNumber evidence="10">2.7.7.7</ecNumber>
    </recommendedName>
</protein>
<keyword evidence="5 10" id="KW-0235">DNA replication</keyword>
<proteinExistence type="inferred from homology"/>
<dbReference type="InterPro" id="IPR017964">
    <property type="entry name" value="DNA-dir_DNA_pol_B_CS"/>
</dbReference>
<dbReference type="GO" id="GO:0006260">
    <property type="term" value="P:DNA replication"/>
    <property type="evidence" value="ECO:0007669"/>
    <property type="project" value="UniProtKB-KW"/>
</dbReference>
<keyword evidence="6 10" id="KW-0239">DNA-directed DNA polymerase</keyword>
<dbReference type="SUPFAM" id="SSF53098">
    <property type="entry name" value="Ribonuclease H-like"/>
    <property type="match status" value="1"/>
</dbReference>
<keyword evidence="12" id="KW-0614">Plasmid</keyword>
<evidence type="ECO:0000256" key="7">
    <source>
        <dbReference type="ARBA" id="ARBA00023125"/>
    </source>
</evidence>
<dbReference type="PANTHER" id="PTHR33568:SF3">
    <property type="entry name" value="DNA-DIRECTED DNA POLYMERASE"/>
    <property type="match status" value="1"/>
</dbReference>
<evidence type="ECO:0000256" key="6">
    <source>
        <dbReference type="ARBA" id="ARBA00022932"/>
    </source>
</evidence>
<feature type="domain" description="DNA-directed DNA polymerase family B mitochondria/virus" evidence="11">
    <location>
        <begin position="374"/>
        <end position="798"/>
    </location>
</feature>
<dbReference type="InterPro" id="IPR006172">
    <property type="entry name" value="DNA-dir_DNA_pol_B"/>
</dbReference>
<evidence type="ECO:0000256" key="2">
    <source>
        <dbReference type="ARBA" id="ARBA00005755"/>
    </source>
</evidence>
<geneLocation type="mitochondrion" evidence="12"/>
<dbReference type="EC" id="2.7.7.7" evidence="10"/>
<evidence type="ECO:0000256" key="8">
    <source>
        <dbReference type="ARBA" id="ARBA00023128"/>
    </source>
</evidence>
<keyword evidence="8 12" id="KW-0496">Mitochondrion</keyword>
<dbReference type="InterPro" id="IPR012337">
    <property type="entry name" value="RNaseH-like_sf"/>
</dbReference>
<dbReference type="GO" id="GO:0005739">
    <property type="term" value="C:mitochondrion"/>
    <property type="evidence" value="ECO:0007669"/>
    <property type="project" value="UniProtKB-SubCell"/>
</dbReference>
<dbReference type="SUPFAM" id="SSF56672">
    <property type="entry name" value="DNA/RNA polymerases"/>
    <property type="match status" value="1"/>
</dbReference>
<evidence type="ECO:0000259" key="11">
    <source>
        <dbReference type="Pfam" id="PF03175"/>
    </source>
</evidence>
<evidence type="ECO:0000256" key="5">
    <source>
        <dbReference type="ARBA" id="ARBA00022705"/>
    </source>
</evidence>
<dbReference type="PROSITE" id="PS00116">
    <property type="entry name" value="DNA_POLYMERASE_B"/>
    <property type="match status" value="1"/>
</dbReference>
<evidence type="ECO:0000256" key="3">
    <source>
        <dbReference type="ARBA" id="ARBA00022679"/>
    </source>
</evidence>
<dbReference type="Pfam" id="PF03175">
    <property type="entry name" value="DNA_pol_B_2"/>
    <property type="match status" value="1"/>
</dbReference>
<sequence length="1000" mass="116230">MLNLKLHSLNTILFQYNEYYTSTQLMLGPQVGIVVKDIHNINYYRKLYEYYVDKLEIQMSFYTVGLPDFITIYLKEIQVEDEIKIGDLSRIELPNKIIKVSDTKTKFNSNILPLTPDEKYFGSLLEGNLKLDYLNKLITNLENNKLLVNLSEYNKSTITNFNEDITNIVDQFKYEEKQITFLKNVKNLDKYKVYLSKNKLYLIISYLIKNFEYNRIVFKINTGKWIFSSKDSFNNEILIFLNKDTSKHFVREIGNLSLALNRDNDIELFIKKIDLQYIKYREHNKFINQDSNKKEFKLSKPIAMRNPNYGVLDVETFRDTTSDGEIYSRIYAIGFCVNKSEPSMFYLTDSFDNTLESSQRLVLKCIDAMLIPTYNNYIFYVHNFGRFDAIFIQKILLDYNLSVLSENQYKLVPLYRDNIIIKLDVIKNINNKKIKITFLDSYNILNDSLDNLCKDFGVSKKGVFPYKFVNKDNLDYMGARPDISYYNSNVNLELLNESHKSSWSLRIETLKYLEKDLISLLEVLEKFQELLWLDHNIELTESLTISGLAKTKYMKYYLKNSKIPLINNNNLFQFINSSYYGGITEVYKPHGKNLTYTDVNSLYPFAALNPMPGIDCKWIESYNSEGLELSKLFGVFYAKVITNDDYLGLLPVRTKTGLIFPRGKFDGIWTSVELQFAKSKGYQITVIKGLQFNKQNSPFKEYVEELSIKKDILKGSARQVVKSLLNNLIGRFGLNFVKPITKTVSLNELDYLLATKEIKTFKKINENNFLITYIPIVNKEICDSHNLDYHKVILNEKNNKVTSNVAVFHDVSIIIASFVTAYARIYMHNIKLAILHAGGKIYYSDTDSIVTDLNLVRLKGVLVGKIGNKLGQLKLEYLLEEAYFISNKTYVLLTYNGEVIKKAKGISPESLSVTDFKNMYYKSESVQGEKISSVISYDKGSVSIQSKKISISWDSFIKREKIFDSKSNLWVDTKPLYLDTLNKSITIYKPLKLIKYQKKN</sequence>
<dbReference type="PANTHER" id="PTHR33568">
    <property type="entry name" value="DNA POLYMERASE"/>
    <property type="match status" value="1"/>
</dbReference>
<dbReference type="InterPro" id="IPR036397">
    <property type="entry name" value="RNaseH_sf"/>
</dbReference>
<keyword evidence="3 10" id="KW-0808">Transferase</keyword>
<comment type="subcellular location">
    <subcellularLocation>
        <location evidence="1">Mitochondrion</location>
    </subcellularLocation>
</comment>
<reference evidence="12" key="1">
    <citation type="submission" date="2021-04" db="EMBL/GenBank/DDBJ databases">
        <title>Transfer of mitochondrial tRNA genes to linear plasmids in fungi facilitates loss of such genes from mitochondrial DNA.</title>
        <authorList>
            <person name="Nieuwenhuis M."/>
            <person name="Groeneveld J."/>
            <person name="Aanen D.K."/>
        </authorList>
    </citation>
    <scope>NUCLEOTIDE SEQUENCE</scope>
    <source>
        <plasmid evidence="12">pTV</plasmid>
    </source>
</reference>
<keyword evidence="4 10" id="KW-0548">Nucleotidyltransferase</keyword>
<evidence type="ECO:0000313" key="12">
    <source>
        <dbReference type="EMBL" id="QWO71372.1"/>
    </source>
</evidence>
<geneLocation type="plasmid" evidence="12">
    <name>pTV</name>
</geneLocation>
<dbReference type="InterPro" id="IPR023211">
    <property type="entry name" value="DNA_pol_palm_dom_sf"/>
</dbReference>
<evidence type="ECO:0000256" key="10">
    <source>
        <dbReference type="RuleBase" id="RU000442"/>
    </source>
</evidence>
<comment type="catalytic activity">
    <reaction evidence="9 10">
        <text>DNA(n) + a 2'-deoxyribonucleoside 5'-triphosphate = DNA(n+1) + diphosphate</text>
        <dbReference type="Rhea" id="RHEA:22508"/>
        <dbReference type="Rhea" id="RHEA-COMP:17339"/>
        <dbReference type="Rhea" id="RHEA-COMP:17340"/>
        <dbReference type="ChEBI" id="CHEBI:33019"/>
        <dbReference type="ChEBI" id="CHEBI:61560"/>
        <dbReference type="ChEBI" id="CHEBI:173112"/>
        <dbReference type="EC" id="2.7.7.7"/>
    </reaction>
</comment>
<accession>A0A8F1ACB0</accession>
<comment type="similarity">
    <text evidence="2 10">Belongs to the DNA polymerase type-B family.</text>
</comment>
<dbReference type="InterPro" id="IPR015833">
    <property type="entry name" value="DNA-dir_DNA_pol_B_mt_lin_plsmd"/>
</dbReference>
<dbReference type="GO" id="GO:0003677">
    <property type="term" value="F:DNA binding"/>
    <property type="evidence" value="ECO:0007669"/>
    <property type="project" value="UniProtKB-KW"/>
</dbReference>
<dbReference type="InterPro" id="IPR043502">
    <property type="entry name" value="DNA/RNA_pol_sf"/>
</dbReference>
<evidence type="ECO:0000256" key="4">
    <source>
        <dbReference type="ARBA" id="ARBA00022695"/>
    </source>
</evidence>
<name>A0A8F1ACB0_TRAVE</name>
<dbReference type="SMART" id="SM00486">
    <property type="entry name" value="POLBc"/>
    <property type="match status" value="1"/>
</dbReference>